<evidence type="ECO:0000259" key="3">
    <source>
        <dbReference type="Pfam" id="PF01494"/>
    </source>
</evidence>
<dbReference type="GO" id="GO:0071949">
    <property type="term" value="F:FAD binding"/>
    <property type="evidence" value="ECO:0007669"/>
    <property type="project" value="InterPro"/>
</dbReference>
<keyword evidence="2" id="KW-1133">Transmembrane helix</keyword>
<dbReference type="AlphaFoldDB" id="A0A0A2M1Z1"/>
<dbReference type="GO" id="GO:0004497">
    <property type="term" value="F:monooxygenase activity"/>
    <property type="evidence" value="ECO:0007669"/>
    <property type="project" value="UniProtKB-KW"/>
</dbReference>
<comment type="caution">
    <text evidence="4">The sequence shown here is derived from an EMBL/GenBank/DDBJ whole genome shotgun (WGS) entry which is preliminary data.</text>
</comment>
<evidence type="ECO:0000313" key="4">
    <source>
        <dbReference type="EMBL" id="KGO86637.1"/>
    </source>
</evidence>
<accession>A0A0A2M1Z1</accession>
<dbReference type="EMBL" id="JRLX01000009">
    <property type="protein sequence ID" value="KGO86637.1"/>
    <property type="molecule type" value="Genomic_DNA"/>
</dbReference>
<dbReference type="InterPro" id="IPR036188">
    <property type="entry name" value="FAD/NAD-bd_sf"/>
</dbReference>
<dbReference type="PANTHER" id="PTHR43476">
    <property type="entry name" value="3-(3-HYDROXY-PHENYL)PROPIONATE/3-HYDROXYCINNAMIC ACID HYDROXYLASE"/>
    <property type="match status" value="1"/>
</dbReference>
<dbReference type="RefSeq" id="WP_020214136.1">
    <property type="nucleotide sequence ID" value="NZ_JRLX01000009.1"/>
</dbReference>
<dbReference type="InterPro" id="IPR050631">
    <property type="entry name" value="PheA/TfdB_FAD_monoxygenase"/>
</dbReference>
<dbReference type="PRINTS" id="PR00420">
    <property type="entry name" value="RNGMNOXGNASE"/>
</dbReference>
<organism evidence="4 5">
    <name type="scientific">Flavobacterium rivuli WB 3.3-2 = DSM 21788</name>
    <dbReference type="NCBI Taxonomy" id="1121895"/>
    <lineage>
        <taxon>Bacteria</taxon>
        <taxon>Pseudomonadati</taxon>
        <taxon>Bacteroidota</taxon>
        <taxon>Flavobacteriia</taxon>
        <taxon>Flavobacteriales</taxon>
        <taxon>Flavobacteriaceae</taxon>
        <taxon>Flavobacterium</taxon>
    </lineage>
</organism>
<feature type="transmembrane region" description="Helical" evidence="2">
    <location>
        <begin position="12"/>
        <end position="30"/>
    </location>
</feature>
<reference evidence="4 5" key="1">
    <citation type="submission" date="2013-09" db="EMBL/GenBank/DDBJ databases">
        <authorList>
            <person name="Zeng Z."/>
            <person name="Chen C."/>
        </authorList>
    </citation>
    <scope>NUCLEOTIDE SEQUENCE [LARGE SCALE GENOMIC DNA]</scope>
    <source>
        <strain evidence="4 5">WB 3.3-2</strain>
    </source>
</reference>
<dbReference type="SUPFAM" id="SSF54373">
    <property type="entry name" value="FAD-linked reductases, C-terminal domain"/>
    <property type="match status" value="1"/>
</dbReference>
<dbReference type="NCBIfam" id="NF006091">
    <property type="entry name" value="PRK08243.1"/>
    <property type="match status" value="1"/>
</dbReference>
<dbReference type="eggNOG" id="COG0654">
    <property type="taxonomic scope" value="Bacteria"/>
</dbReference>
<keyword evidence="4" id="KW-0503">Monooxygenase</keyword>
<dbReference type="InterPro" id="IPR002938">
    <property type="entry name" value="FAD-bd"/>
</dbReference>
<dbReference type="PANTHER" id="PTHR43476:SF5">
    <property type="entry name" value="FAD-DEPENDENT MONOOXYGENASE"/>
    <property type="match status" value="1"/>
</dbReference>
<dbReference type="Gene3D" id="3.30.9.10">
    <property type="entry name" value="D-Amino Acid Oxidase, subunit A, domain 2"/>
    <property type="match status" value="1"/>
</dbReference>
<evidence type="ECO:0000256" key="1">
    <source>
        <dbReference type="ARBA" id="ARBA00023002"/>
    </source>
</evidence>
<dbReference type="SUPFAM" id="SSF51905">
    <property type="entry name" value="FAD/NAD(P)-binding domain"/>
    <property type="match status" value="1"/>
</dbReference>
<feature type="domain" description="FAD-binding" evidence="3">
    <location>
        <begin position="12"/>
        <end position="346"/>
    </location>
</feature>
<keyword evidence="1" id="KW-0560">Oxidoreductase</keyword>
<proteinExistence type="predicted"/>
<evidence type="ECO:0000313" key="5">
    <source>
        <dbReference type="Proteomes" id="UP000030152"/>
    </source>
</evidence>
<keyword evidence="2" id="KW-0812">Transmembrane</keyword>
<dbReference type="STRING" id="1121895.GCA_000378485_02971"/>
<dbReference type="Proteomes" id="UP000030152">
    <property type="component" value="Unassembled WGS sequence"/>
</dbReference>
<dbReference type="Pfam" id="PF01494">
    <property type="entry name" value="FAD_binding_3"/>
    <property type="match status" value="1"/>
</dbReference>
<keyword evidence="2" id="KW-0472">Membrane</keyword>
<sequence length="396" mass="44214">MREGENKMVENTTVVIIGAGVSGLTLATFLQKSGMPCILVERRDRAYIEMRQRAGVVDARAVRMFEQWGLADKLLFGPVAQTIDYRLNGCSRVFEVTGEDGSPGRFCTQQMLVTNLMREFIDVMKGDIRFGATDVTILNEDGICPQVNYTDVDGSHVLHCNYIIGCDGDLGVSRASIPHGVLTKYSHEFGYAWLAALVETPLTGHAIMAVSDHGFVAQLPRGPQRSRFYLQCSLGDRPQDWPDERLWDEIRLRLGDLAIENVKVHDKLFVPLRSVIHAPMQYRNLFLSGDAAHLVPPASAKGMNLALYDIDVLSQALLCAIRDNDTSALENYSDTVLPHLWNYQDFSVWMTDTMHDAGDPTQHGTFKQMTARARLDNLFNSPTAASMHSQYQRGTN</sequence>
<name>A0A0A2M1Z1_9FLAO</name>
<gene>
    <name evidence="4" type="ORF">Q765_10480</name>
</gene>
<evidence type="ECO:0000256" key="2">
    <source>
        <dbReference type="SAM" id="Phobius"/>
    </source>
</evidence>
<dbReference type="Gene3D" id="3.50.50.60">
    <property type="entry name" value="FAD/NAD(P)-binding domain"/>
    <property type="match status" value="1"/>
</dbReference>
<keyword evidence="5" id="KW-1185">Reference proteome</keyword>
<protein>
    <submittedName>
        <fullName evidence="4">Hydroxybenzoate 3-monooxygenase</fullName>
    </submittedName>
</protein>